<keyword evidence="3" id="KW-1185">Reference proteome</keyword>
<evidence type="ECO:0000313" key="3">
    <source>
        <dbReference type="Proteomes" id="UP000755585"/>
    </source>
</evidence>
<dbReference type="InterPro" id="IPR013022">
    <property type="entry name" value="Xyl_isomerase-like_TIM-brl"/>
</dbReference>
<protein>
    <submittedName>
        <fullName evidence="2">Sugar phosphate isomerase/epimerase</fullName>
    </submittedName>
</protein>
<evidence type="ECO:0000259" key="1">
    <source>
        <dbReference type="Pfam" id="PF01261"/>
    </source>
</evidence>
<dbReference type="Pfam" id="PF01261">
    <property type="entry name" value="AP_endonuc_2"/>
    <property type="match status" value="1"/>
</dbReference>
<dbReference type="PANTHER" id="PTHR12110:SF53">
    <property type="entry name" value="BLR5974 PROTEIN"/>
    <property type="match status" value="1"/>
</dbReference>
<dbReference type="Proteomes" id="UP000755585">
    <property type="component" value="Unassembled WGS sequence"/>
</dbReference>
<sequence>MTSLQSVTSTPSSAVPMRLGAMCGATQGIAEGDWPAALDYAERLGLEGVLFSTPRAASMTLDRAELADVGAAAAERGLFVETGIGFIGPANDPTSVLDELFAAADAAVALGCTQFFAYTRTERGGGPGDHGHQLAQVATTLRAMRPYLEESGCRLNIKTHEDLSSVEVLRLVETLWADVFGVSLDVANLVVRGEDPAAATRRLAPYVYQTHLEDVALYFVESGLRRRLRPCGDGILDWSGILRSLLDQAPAQYLVFEQHRGQFDVDIFDSRWFEAEPHVRPDELARLVQGAVACERRARTGAGPTLDDLDVELDAEARAGQLRRSAAYLRSVLESISGEPS</sequence>
<dbReference type="Gene3D" id="3.20.20.150">
    <property type="entry name" value="Divalent-metal-dependent TIM barrel enzymes"/>
    <property type="match status" value="1"/>
</dbReference>
<gene>
    <name evidence="2" type="ORF">JOF29_002911</name>
</gene>
<dbReference type="RefSeq" id="WP_209694677.1">
    <property type="nucleotide sequence ID" value="NZ_BAAAVU010000002.1"/>
</dbReference>
<dbReference type="EMBL" id="JAGINT010000001">
    <property type="protein sequence ID" value="MBP2351828.1"/>
    <property type="molecule type" value="Genomic_DNA"/>
</dbReference>
<dbReference type="InterPro" id="IPR036237">
    <property type="entry name" value="Xyl_isomerase-like_sf"/>
</dbReference>
<dbReference type="GO" id="GO:0016853">
    <property type="term" value="F:isomerase activity"/>
    <property type="evidence" value="ECO:0007669"/>
    <property type="project" value="UniProtKB-KW"/>
</dbReference>
<dbReference type="InterPro" id="IPR050312">
    <property type="entry name" value="IolE/XylAMocC-like"/>
</dbReference>
<proteinExistence type="predicted"/>
<comment type="caution">
    <text evidence="2">The sequence shown here is derived from an EMBL/GenBank/DDBJ whole genome shotgun (WGS) entry which is preliminary data.</text>
</comment>
<dbReference type="PANTHER" id="PTHR12110">
    <property type="entry name" value="HYDROXYPYRUVATE ISOMERASE"/>
    <property type="match status" value="1"/>
</dbReference>
<reference evidence="2 3" key="1">
    <citation type="submission" date="2021-03" db="EMBL/GenBank/DDBJ databases">
        <title>Sequencing the genomes of 1000 actinobacteria strains.</title>
        <authorList>
            <person name="Klenk H.-P."/>
        </authorList>
    </citation>
    <scope>NUCLEOTIDE SEQUENCE [LARGE SCALE GENOMIC DNA]</scope>
    <source>
        <strain evidence="2 3">DSM 18824</strain>
    </source>
</reference>
<name>A0ABS4UJJ4_9ACTN</name>
<feature type="domain" description="Xylose isomerase-like TIM barrel" evidence="1">
    <location>
        <begin position="38"/>
        <end position="260"/>
    </location>
</feature>
<accession>A0ABS4UJJ4</accession>
<dbReference type="SUPFAM" id="SSF51658">
    <property type="entry name" value="Xylose isomerase-like"/>
    <property type="match status" value="1"/>
</dbReference>
<organism evidence="2 3">
    <name type="scientific">Kribbella aluminosa</name>
    <dbReference type="NCBI Taxonomy" id="416017"/>
    <lineage>
        <taxon>Bacteria</taxon>
        <taxon>Bacillati</taxon>
        <taxon>Actinomycetota</taxon>
        <taxon>Actinomycetes</taxon>
        <taxon>Propionibacteriales</taxon>
        <taxon>Kribbellaceae</taxon>
        <taxon>Kribbella</taxon>
    </lineage>
</organism>
<evidence type="ECO:0000313" key="2">
    <source>
        <dbReference type="EMBL" id="MBP2351828.1"/>
    </source>
</evidence>
<keyword evidence="2" id="KW-0413">Isomerase</keyword>